<keyword evidence="4" id="KW-1185">Reference proteome</keyword>
<keyword evidence="1" id="KW-1133">Transmembrane helix</keyword>
<proteinExistence type="predicted"/>
<protein>
    <recommendedName>
        <fullName evidence="5">EGF-like domain-containing protein</fullName>
    </recommendedName>
</protein>
<dbReference type="Proteomes" id="UP000681722">
    <property type="component" value="Unassembled WGS sequence"/>
</dbReference>
<keyword evidence="1" id="KW-0812">Transmembrane</keyword>
<dbReference type="AlphaFoldDB" id="A0A814UI97"/>
<dbReference type="EMBL" id="CAJNOQ010007653">
    <property type="protein sequence ID" value="CAF1175040.1"/>
    <property type="molecule type" value="Genomic_DNA"/>
</dbReference>
<evidence type="ECO:0000313" key="3">
    <source>
        <dbReference type="EMBL" id="CAF3939002.1"/>
    </source>
</evidence>
<evidence type="ECO:0000256" key="1">
    <source>
        <dbReference type="SAM" id="Phobius"/>
    </source>
</evidence>
<keyword evidence="1" id="KW-0472">Membrane</keyword>
<name>A0A814UI97_9BILA</name>
<evidence type="ECO:0000313" key="4">
    <source>
        <dbReference type="Proteomes" id="UP000663829"/>
    </source>
</evidence>
<gene>
    <name evidence="2" type="ORF">GPM918_LOCUS22392</name>
    <name evidence="3" type="ORF">SRO942_LOCUS22391</name>
</gene>
<feature type="transmembrane region" description="Helical" evidence="1">
    <location>
        <begin position="170"/>
        <end position="194"/>
    </location>
</feature>
<accession>A0A814UI97</accession>
<organism evidence="2 4">
    <name type="scientific">Didymodactylos carnosus</name>
    <dbReference type="NCBI Taxonomy" id="1234261"/>
    <lineage>
        <taxon>Eukaryota</taxon>
        <taxon>Metazoa</taxon>
        <taxon>Spiralia</taxon>
        <taxon>Gnathifera</taxon>
        <taxon>Rotifera</taxon>
        <taxon>Eurotatoria</taxon>
        <taxon>Bdelloidea</taxon>
        <taxon>Philodinida</taxon>
        <taxon>Philodinidae</taxon>
        <taxon>Didymodactylos</taxon>
    </lineage>
</organism>
<dbReference type="EMBL" id="CAJOBC010007654">
    <property type="protein sequence ID" value="CAF3939002.1"/>
    <property type="molecule type" value="Genomic_DNA"/>
</dbReference>
<reference evidence="2" key="1">
    <citation type="submission" date="2021-02" db="EMBL/GenBank/DDBJ databases">
        <authorList>
            <person name="Nowell W R."/>
        </authorList>
    </citation>
    <scope>NUCLEOTIDE SEQUENCE</scope>
</reference>
<sequence>MKVCSFTKGDGHSDRVDDGGEDPYICGERSSTTNICPLEHTVLCCKCNRLRSEEEATQDEITWYCDRGIPVMRERQRKCLCPPSYYDNRCQYHNHRLTVILAINTTLVSSFGCKTEHSLSPVIRIVTFLLCHNDTIDHSIHNPLKINLHYVGISRSDATSMSISHLPITIGYISISGTMMLIGFVSNIFSLAALCQSTIRRTTIV</sequence>
<evidence type="ECO:0000313" key="2">
    <source>
        <dbReference type="EMBL" id="CAF1175040.1"/>
    </source>
</evidence>
<dbReference type="Proteomes" id="UP000663829">
    <property type="component" value="Unassembled WGS sequence"/>
</dbReference>
<evidence type="ECO:0008006" key="5">
    <source>
        <dbReference type="Google" id="ProtNLM"/>
    </source>
</evidence>
<comment type="caution">
    <text evidence="2">The sequence shown here is derived from an EMBL/GenBank/DDBJ whole genome shotgun (WGS) entry which is preliminary data.</text>
</comment>